<proteinExistence type="predicted"/>
<organism evidence="1 2">
    <name type="scientific">Orbilia oligospora</name>
    <name type="common">Nematode-trapping fungus</name>
    <name type="synonym">Arthrobotrys oligospora</name>
    <dbReference type="NCBI Taxonomy" id="2813651"/>
    <lineage>
        <taxon>Eukaryota</taxon>
        <taxon>Fungi</taxon>
        <taxon>Dikarya</taxon>
        <taxon>Ascomycota</taxon>
        <taxon>Pezizomycotina</taxon>
        <taxon>Orbiliomycetes</taxon>
        <taxon>Orbiliales</taxon>
        <taxon>Orbiliaceae</taxon>
        <taxon>Orbilia</taxon>
    </lineage>
</organism>
<dbReference type="Proteomes" id="UP000614610">
    <property type="component" value="Unassembled WGS sequence"/>
</dbReference>
<dbReference type="EMBL" id="WIWT01000115">
    <property type="protein sequence ID" value="KAF3199726.1"/>
    <property type="molecule type" value="Genomic_DNA"/>
</dbReference>
<gene>
    <name evidence="1" type="ORF">TWF679_001243</name>
</gene>
<dbReference type="OrthoDB" id="5314296at2759"/>
<reference evidence="1" key="1">
    <citation type="submission" date="2019-06" db="EMBL/GenBank/DDBJ databases">
        <authorList>
            <person name="Palmer J.M."/>
        </authorList>
    </citation>
    <scope>NUCLEOTIDE SEQUENCE</scope>
    <source>
        <strain evidence="1">TWF679</strain>
    </source>
</reference>
<accession>A0A8H8UVZ8</accession>
<comment type="caution">
    <text evidence="1">The sequence shown here is derived from an EMBL/GenBank/DDBJ whole genome shotgun (WGS) entry which is preliminary data.</text>
</comment>
<evidence type="ECO:0000313" key="2">
    <source>
        <dbReference type="Proteomes" id="UP000614610"/>
    </source>
</evidence>
<evidence type="ECO:0008006" key="3">
    <source>
        <dbReference type="Google" id="ProtNLM"/>
    </source>
</evidence>
<sequence>MFLPPEILLSILEELKTDRSTLHNLRLVDKYFCQVATDILFGDFSVHYGFRHSVPQMKAIIKSPGLQPYIRSLHLPSESFFPIARNFKLREGGGYRFPWSRDLSKEVNPPARRHCYEQQADSKGYRGYLEVPTNRNATFSFGVKRYQNEYDKYTKTLTQFLKTCVNLRAIHITTGLGYEAERSEVWCRMIGSRVFPILVEQGIKRLDMSLASGDCLFKILHQYGQDTANGPSQIPVLSSVTSLSIKIDRECASYQLLFDMGGVKRLNGFLSTLSNLTTYSMGNTELKQRPMELLPTQYTQHNITSLTLSCMYLSEEMFNNFKSSILSMQLLTNLTLDTVALSTSAEFQVDEYPERKLPKAMSSPSPPEASASQFCLFDSSGDLVNPFGSTYSPQINFDFDSFLNPRLRTITAYELKNFHSLWKAFFAMLQERLTELAEFSFKRLIYTPPRPIGGRSALLIIPVQDREDYNRRDFQKFARGTYDMELISTLENDYLALESLRKEVNERRHKRGLAELKCESKSEGFGKANSENDFGRLSEDIPGFEHQTKNKRIILLSYDSLWSDISLKGPIRDMELQYWTVW</sequence>
<dbReference type="AlphaFoldDB" id="A0A8H8UVZ8"/>
<evidence type="ECO:0000313" key="1">
    <source>
        <dbReference type="EMBL" id="KAF3199726.1"/>
    </source>
</evidence>
<protein>
    <recommendedName>
        <fullName evidence="3">F-box domain-containing protein</fullName>
    </recommendedName>
</protein>
<name>A0A8H8UVZ8_ORBOL</name>
<dbReference type="CDD" id="cd09917">
    <property type="entry name" value="F-box_SF"/>
    <property type="match status" value="1"/>
</dbReference>